<keyword evidence="6" id="KW-0747">Spliceosome</keyword>
<feature type="compositionally biased region" description="Basic and acidic residues" evidence="11">
    <location>
        <begin position="290"/>
        <end position="305"/>
    </location>
</feature>
<evidence type="ECO:0000256" key="10">
    <source>
        <dbReference type="ARBA" id="ARBA00023242"/>
    </source>
</evidence>
<dbReference type="GO" id="GO:0006397">
    <property type="term" value="P:mRNA processing"/>
    <property type="evidence" value="ECO:0007669"/>
    <property type="project" value="UniProtKB-KW"/>
</dbReference>
<evidence type="ECO:0000256" key="2">
    <source>
        <dbReference type="ARBA" id="ARBA00004642"/>
    </source>
</evidence>
<dbReference type="GO" id="GO:0008270">
    <property type="term" value="F:zinc ion binding"/>
    <property type="evidence" value="ECO:0007669"/>
    <property type="project" value="UniProtKB-KW"/>
</dbReference>
<evidence type="ECO:0000256" key="9">
    <source>
        <dbReference type="ARBA" id="ARBA00023187"/>
    </source>
</evidence>
<dbReference type="GO" id="GO:0016607">
    <property type="term" value="C:nuclear speck"/>
    <property type="evidence" value="ECO:0007669"/>
    <property type="project" value="UniProtKB-SubCell"/>
</dbReference>
<protein>
    <recommendedName>
        <fullName evidence="3">Sodium channel modifier 1</fullName>
    </recommendedName>
</protein>
<comment type="caution">
    <text evidence="14">The sequence shown here is derived from an EMBL/GenBank/DDBJ whole genome shotgun (WGS) entry which is preliminary data.</text>
</comment>
<feature type="domain" description="Sodium channel modifier 1 zinc-finger" evidence="12">
    <location>
        <begin position="44"/>
        <end position="69"/>
    </location>
</feature>
<evidence type="ECO:0000313" key="15">
    <source>
        <dbReference type="Proteomes" id="UP001321473"/>
    </source>
</evidence>
<keyword evidence="5" id="KW-0479">Metal-binding</keyword>
<evidence type="ECO:0000256" key="5">
    <source>
        <dbReference type="ARBA" id="ARBA00022723"/>
    </source>
</evidence>
<accession>A0AAQ4DK23</accession>
<feature type="compositionally biased region" description="Low complexity" evidence="11">
    <location>
        <begin position="275"/>
        <end position="284"/>
    </location>
</feature>
<dbReference type="InterPro" id="IPR033570">
    <property type="entry name" value="SCNM1"/>
</dbReference>
<reference evidence="14 15" key="1">
    <citation type="journal article" date="2023" name="Arcadia Sci">
        <title>De novo assembly of a long-read Amblyomma americanum tick genome.</title>
        <authorList>
            <person name="Chou S."/>
            <person name="Poskanzer K.E."/>
            <person name="Rollins M."/>
            <person name="Thuy-Boun P.S."/>
        </authorList>
    </citation>
    <scope>NUCLEOTIDE SEQUENCE [LARGE SCALE GENOMIC DNA]</scope>
    <source>
        <strain evidence="14">F_SG_1</strain>
        <tissue evidence="14">Salivary glands</tissue>
    </source>
</reference>
<evidence type="ECO:0000313" key="14">
    <source>
        <dbReference type="EMBL" id="KAK8762813.1"/>
    </source>
</evidence>
<feature type="region of interest" description="Disordered" evidence="11">
    <location>
        <begin position="244"/>
        <end position="305"/>
    </location>
</feature>
<feature type="compositionally biased region" description="Polar residues" evidence="11">
    <location>
        <begin position="218"/>
        <end position="227"/>
    </location>
</feature>
<proteinExistence type="predicted"/>
<comment type="subcellular location">
    <subcellularLocation>
        <location evidence="1">Nucleus speckle</location>
    </subcellularLocation>
    <subcellularLocation>
        <location evidence="2">Nucleus</location>
        <location evidence="2">Nucleoplasm</location>
    </subcellularLocation>
</comment>
<keyword evidence="7" id="KW-0863">Zinc-finger</keyword>
<feature type="domain" description="Sodium channel modifier 1 acidic C-terminal" evidence="13">
    <location>
        <begin position="305"/>
        <end position="346"/>
    </location>
</feature>
<evidence type="ECO:0000259" key="13">
    <source>
        <dbReference type="Pfam" id="PF15805"/>
    </source>
</evidence>
<feature type="compositionally biased region" description="Acidic residues" evidence="11">
    <location>
        <begin position="334"/>
        <end position="345"/>
    </location>
</feature>
<feature type="region of interest" description="Disordered" evidence="11">
    <location>
        <begin position="332"/>
        <end position="354"/>
    </location>
</feature>
<sequence>MAFKREGTDSALLQDLQKRRVSEILVSHIPEDEALLLKNGKYSCTVCPHRPVLDTIEMLAMHRKGKRHLIINMLDTKQHFKRSLTRHLSHTKWKERELEKRLQEAYVTSGARASRVDLTKPLGPASAKATKKAPRLKLMKSAPYNSCCRKKGNQQGSADAKVAHADADVSCSICVCIAVLLGKDGQVPEQLHSSVQANSRRLCPGARRAFPGDDHQGTMPSTSQNPETPLVKAYIKKAQQKNSFAAAVEQRKRNNTLTSSTRPPLGGSGERLDAAESPAAQSAPQHKKPASKEMTGDLTEEESREKAKAQYFLNLRMSGWKRDRDGKWVKDENAEFDSDEEEPPPFDECAVSAS</sequence>
<evidence type="ECO:0000256" key="7">
    <source>
        <dbReference type="ARBA" id="ARBA00022771"/>
    </source>
</evidence>
<feature type="region of interest" description="Disordered" evidence="11">
    <location>
        <begin position="195"/>
        <end position="227"/>
    </location>
</feature>
<dbReference type="Pfam" id="PF15805">
    <property type="entry name" value="SCNM1_acidic"/>
    <property type="match status" value="1"/>
</dbReference>
<dbReference type="InterPro" id="IPR031622">
    <property type="entry name" value="Znf-SCNM1"/>
</dbReference>
<dbReference type="Pfam" id="PF15803">
    <property type="entry name" value="zf-SCNM1"/>
    <property type="match status" value="1"/>
</dbReference>
<evidence type="ECO:0000256" key="4">
    <source>
        <dbReference type="ARBA" id="ARBA00022664"/>
    </source>
</evidence>
<name>A0AAQ4DK23_AMBAM</name>
<evidence type="ECO:0000256" key="3">
    <source>
        <dbReference type="ARBA" id="ARBA00020620"/>
    </source>
</evidence>
<dbReference type="Proteomes" id="UP001321473">
    <property type="component" value="Unassembled WGS sequence"/>
</dbReference>
<dbReference type="GO" id="GO:0008380">
    <property type="term" value="P:RNA splicing"/>
    <property type="evidence" value="ECO:0007669"/>
    <property type="project" value="UniProtKB-KW"/>
</dbReference>
<dbReference type="GO" id="GO:0005681">
    <property type="term" value="C:spliceosomal complex"/>
    <property type="evidence" value="ECO:0007669"/>
    <property type="project" value="UniProtKB-KW"/>
</dbReference>
<keyword evidence="9" id="KW-0508">mRNA splicing</keyword>
<keyword evidence="4" id="KW-0507">mRNA processing</keyword>
<evidence type="ECO:0000259" key="12">
    <source>
        <dbReference type="Pfam" id="PF15803"/>
    </source>
</evidence>
<evidence type="ECO:0000256" key="11">
    <source>
        <dbReference type="SAM" id="MobiDB-lite"/>
    </source>
</evidence>
<keyword evidence="10" id="KW-0539">Nucleus</keyword>
<organism evidence="14 15">
    <name type="scientific">Amblyomma americanum</name>
    <name type="common">Lone star tick</name>
    <dbReference type="NCBI Taxonomy" id="6943"/>
    <lineage>
        <taxon>Eukaryota</taxon>
        <taxon>Metazoa</taxon>
        <taxon>Ecdysozoa</taxon>
        <taxon>Arthropoda</taxon>
        <taxon>Chelicerata</taxon>
        <taxon>Arachnida</taxon>
        <taxon>Acari</taxon>
        <taxon>Parasitiformes</taxon>
        <taxon>Ixodida</taxon>
        <taxon>Ixodoidea</taxon>
        <taxon>Ixodidae</taxon>
        <taxon>Amblyomminae</taxon>
        <taxon>Amblyomma</taxon>
    </lineage>
</organism>
<gene>
    <name evidence="14" type="ORF">V5799_025921</name>
</gene>
<dbReference type="AlphaFoldDB" id="A0AAQ4DK23"/>
<dbReference type="InterPro" id="IPR031625">
    <property type="entry name" value="SCNM1_acidic"/>
</dbReference>
<keyword evidence="15" id="KW-1185">Reference proteome</keyword>
<dbReference type="PANTHER" id="PTHR32297">
    <property type="entry name" value="SODIUM CHANNEL MODIFIER 1"/>
    <property type="match status" value="1"/>
</dbReference>
<keyword evidence="8" id="KW-0862">Zinc</keyword>
<evidence type="ECO:0000256" key="6">
    <source>
        <dbReference type="ARBA" id="ARBA00022728"/>
    </source>
</evidence>
<evidence type="ECO:0000256" key="1">
    <source>
        <dbReference type="ARBA" id="ARBA00004324"/>
    </source>
</evidence>
<dbReference type="PANTHER" id="PTHR32297:SF1">
    <property type="entry name" value="SODIUM CHANNEL MODIFIER 1"/>
    <property type="match status" value="1"/>
</dbReference>
<dbReference type="EMBL" id="JARKHS020029760">
    <property type="protein sequence ID" value="KAK8762813.1"/>
    <property type="molecule type" value="Genomic_DNA"/>
</dbReference>
<evidence type="ECO:0000256" key="8">
    <source>
        <dbReference type="ARBA" id="ARBA00022833"/>
    </source>
</evidence>